<accession>A0AA88N9X3</accession>
<dbReference type="Proteomes" id="UP001187315">
    <property type="component" value="Unassembled WGS sequence"/>
</dbReference>
<name>A0AA88N9X3_TACVA</name>
<protein>
    <submittedName>
        <fullName evidence="3">Uncharacterized protein</fullName>
    </submittedName>
</protein>
<feature type="compositionally biased region" description="Basic and acidic residues" evidence="1">
    <location>
        <begin position="100"/>
        <end position="115"/>
    </location>
</feature>
<proteinExistence type="predicted"/>
<dbReference type="AlphaFoldDB" id="A0AA88N9X3"/>
<feature type="compositionally biased region" description="Polar residues" evidence="1">
    <location>
        <begin position="89"/>
        <end position="99"/>
    </location>
</feature>
<keyword evidence="4" id="KW-1185">Reference proteome</keyword>
<reference evidence="3" key="1">
    <citation type="submission" date="2023-08" db="EMBL/GenBank/DDBJ databases">
        <title>Pelteobagrus vachellii genome.</title>
        <authorList>
            <person name="Liu H."/>
        </authorList>
    </citation>
    <scope>NUCLEOTIDE SEQUENCE</scope>
    <source>
        <strain evidence="3">PRFRI_2022a</strain>
        <tissue evidence="3">Muscle</tissue>
    </source>
</reference>
<dbReference type="EMBL" id="JAVHJS010000006">
    <property type="protein sequence ID" value="KAK2854858.1"/>
    <property type="molecule type" value="Genomic_DNA"/>
</dbReference>
<evidence type="ECO:0000256" key="1">
    <source>
        <dbReference type="SAM" id="MobiDB-lite"/>
    </source>
</evidence>
<comment type="caution">
    <text evidence="3">The sequence shown here is derived from an EMBL/GenBank/DDBJ whole genome shotgun (WGS) entry which is preliminary data.</text>
</comment>
<feature type="signal peptide" evidence="2">
    <location>
        <begin position="1"/>
        <end position="19"/>
    </location>
</feature>
<evidence type="ECO:0000313" key="4">
    <source>
        <dbReference type="Proteomes" id="UP001187315"/>
    </source>
</evidence>
<organism evidence="3 4">
    <name type="scientific">Tachysurus vachellii</name>
    <name type="common">Darkbarbel catfish</name>
    <name type="synonym">Pelteobagrus vachellii</name>
    <dbReference type="NCBI Taxonomy" id="175792"/>
    <lineage>
        <taxon>Eukaryota</taxon>
        <taxon>Metazoa</taxon>
        <taxon>Chordata</taxon>
        <taxon>Craniata</taxon>
        <taxon>Vertebrata</taxon>
        <taxon>Euteleostomi</taxon>
        <taxon>Actinopterygii</taxon>
        <taxon>Neopterygii</taxon>
        <taxon>Teleostei</taxon>
        <taxon>Ostariophysi</taxon>
        <taxon>Siluriformes</taxon>
        <taxon>Bagridae</taxon>
        <taxon>Tachysurus</taxon>
    </lineage>
</organism>
<feature type="chain" id="PRO_5041640351" evidence="2">
    <location>
        <begin position="20"/>
        <end position="167"/>
    </location>
</feature>
<gene>
    <name evidence="3" type="ORF">Q7C36_006727</name>
</gene>
<sequence length="167" mass="19205">MKSVWALVFLATCALVVVSFQAIQQEINIRKMRNMMLSNAQEVKKNEDAILSSKTELQKLSVQLVPLDKEKIQLSKKLEDLVKEKEISEQNMNTCQTQKQEAEQHRSEKTVEADAQKTNQNGEIQKVQEEVQSLQKQILDRDTKICLYVDKDREEGRALCVDKMPPS</sequence>
<keyword evidence="2" id="KW-0732">Signal</keyword>
<evidence type="ECO:0000256" key="2">
    <source>
        <dbReference type="SAM" id="SignalP"/>
    </source>
</evidence>
<feature type="region of interest" description="Disordered" evidence="1">
    <location>
        <begin position="89"/>
        <end position="124"/>
    </location>
</feature>
<evidence type="ECO:0000313" key="3">
    <source>
        <dbReference type="EMBL" id="KAK2854858.1"/>
    </source>
</evidence>